<evidence type="ECO:0000256" key="1">
    <source>
        <dbReference type="ARBA" id="ARBA00004123"/>
    </source>
</evidence>
<feature type="compositionally biased region" description="Basic and acidic residues" evidence="9">
    <location>
        <begin position="122"/>
        <end position="133"/>
    </location>
</feature>
<dbReference type="FunFam" id="3.40.50.300:FF:001315">
    <property type="entry name" value="SNF2 family helicase/ATPase PasG"/>
    <property type="match status" value="1"/>
</dbReference>
<dbReference type="SUPFAM" id="SSF52540">
    <property type="entry name" value="P-loop containing nucleoside triphosphate hydrolases"/>
    <property type="match status" value="2"/>
</dbReference>
<keyword evidence="8" id="KW-0539">Nucleus</keyword>
<dbReference type="Gene3D" id="3.40.50.10810">
    <property type="entry name" value="Tandem AAA-ATPase domain"/>
    <property type="match status" value="1"/>
</dbReference>
<dbReference type="PANTHER" id="PTHR47161:SF1">
    <property type="entry name" value="LYMPHOID-SPECIFIC HELICASE"/>
    <property type="match status" value="1"/>
</dbReference>
<dbReference type="GO" id="GO:0005524">
    <property type="term" value="F:ATP binding"/>
    <property type="evidence" value="ECO:0007669"/>
    <property type="project" value="UniProtKB-KW"/>
</dbReference>
<name>A0AAN8MMP0_9PEZI</name>
<dbReference type="Pfam" id="PF00176">
    <property type="entry name" value="SNF2-rel_dom"/>
    <property type="match status" value="1"/>
</dbReference>
<dbReference type="InterPro" id="IPR038718">
    <property type="entry name" value="SNF2-like_sf"/>
</dbReference>
<comment type="similarity">
    <text evidence="2">Belongs to the SNF2/RAD54 helicase family.</text>
</comment>
<feature type="domain" description="Helicase ATP-binding" evidence="10">
    <location>
        <begin position="259"/>
        <end position="430"/>
    </location>
</feature>
<feature type="compositionally biased region" description="Polar residues" evidence="9">
    <location>
        <begin position="28"/>
        <end position="37"/>
    </location>
</feature>
<feature type="compositionally biased region" description="Polar residues" evidence="9">
    <location>
        <begin position="1"/>
        <end position="17"/>
    </location>
</feature>
<dbReference type="InterPro" id="IPR000330">
    <property type="entry name" value="SNF2_N"/>
</dbReference>
<dbReference type="AlphaFoldDB" id="A0AAN8MMP0"/>
<evidence type="ECO:0000256" key="4">
    <source>
        <dbReference type="ARBA" id="ARBA00022801"/>
    </source>
</evidence>
<dbReference type="Gene3D" id="3.40.50.300">
    <property type="entry name" value="P-loop containing nucleotide triphosphate hydrolases"/>
    <property type="match status" value="1"/>
</dbReference>
<evidence type="ECO:0000259" key="11">
    <source>
        <dbReference type="PROSITE" id="PS51194"/>
    </source>
</evidence>
<dbReference type="PROSITE" id="PS51192">
    <property type="entry name" value="HELICASE_ATP_BIND_1"/>
    <property type="match status" value="1"/>
</dbReference>
<dbReference type="GO" id="GO:0004386">
    <property type="term" value="F:helicase activity"/>
    <property type="evidence" value="ECO:0007669"/>
    <property type="project" value="UniProtKB-KW"/>
</dbReference>
<dbReference type="GO" id="GO:0006346">
    <property type="term" value="P:DNA methylation-dependent constitutive heterochromatin formation"/>
    <property type="evidence" value="ECO:0007669"/>
    <property type="project" value="TreeGrafter"/>
</dbReference>
<feature type="region of interest" description="Disordered" evidence="9">
    <location>
        <begin position="122"/>
        <end position="189"/>
    </location>
</feature>
<evidence type="ECO:0000256" key="7">
    <source>
        <dbReference type="ARBA" id="ARBA00023054"/>
    </source>
</evidence>
<dbReference type="GO" id="GO:0005721">
    <property type="term" value="C:pericentric heterochromatin"/>
    <property type="evidence" value="ECO:0007669"/>
    <property type="project" value="TreeGrafter"/>
</dbReference>
<dbReference type="GO" id="GO:0016787">
    <property type="term" value="F:hydrolase activity"/>
    <property type="evidence" value="ECO:0007669"/>
    <property type="project" value="UniProtKB-KW"/>
</dbReference>
<feature type="region of interest" description="Disordered" evidence="9">
    <location>
        <begin position="1"/>
        <end position="93"/>
    </location>
</feature>
<dbReference type="PANTHER" id="PTHR47161">
    <property type="entry name" value="LYMPHOID-SPECIFIC HELICASE"/>
    <property type="match status" value="1"/>
</dbReference>
<dbReference type="InterPro" id="IPR001650">
    <property type="entry name" value="Helicase_C-like"/>
</dbReference>
<dbReference type="GO" id="GO:0044027">
    <property type="term" value="P:negative regulation of gene expression via chromosomal CpG island methylation"/>
    <property type="evidence" value="ECO:0007669"/>
    <property type="project" value="TreeGrafter"/>
</dbReference>
<keyword evidence="5" id="KW-0347">Helicase</keyword>
<evidence type="ECO:0000256" key="5">
    <source>
        <dbReference type="ARBA" id="ARBA00022806"/>
    </source>
</evidence>
<dbReference type="EMBL" id="JAVHNR010000007">
    <property type="protein sequence ID" value="KAK6336725.1"/>
    <property type="molecule type" value="Genomic_DNA"/>
</dbReference>
<keyword evidence="6" id="KW-0067">ATP-binding</keyword>
<sequence>MPTPKSRTASKSKSVSPQAEREKDASISPIQATSPTTPAEDYTSFQDGPDADDTNIEVENDLVTSTMKEEEAKYEKESMRLQEEEDQQLSKQLQKDGFDMKGLEFLLKKSTIYSTILTSRLEESRKAKAERATKLAAKPVEQKKPAEEEKSKENKRATRSGVVEKAAEPEAKPAPKRGRGKKAAAPAPAKKQNSILTFFSKEKPEPKVAVKEALGAAVGEDETETFGATATEQLHTRQPKLVTGCVMKEYQLEGLEWMASLFENGLNGILADEMGLGKTLQTISLFAFLREMHVYGPFLVATPLSTLANWVDEFAKFTPEIPVVLYHGNPQERENLRNTKLKTKNYRSVGPDFPIVCTSYEIIMNDRKFLAAYDWKYIVVDEGHRLKNFNCRLVKELEKYPSANRLLLTGTPLQNNLVELWSLLHFLLPQVFNDVESFQSWFDFSDLQQEGKSSEEIKKSMAANLVSSLHQILKPFLLRRLKTDVELSLPKKREYVLYAPLSQTQKELYRRILDKNTEEFLIGKLLEASGANAAAKAAPKKKGMKGTETPKRKAAEMEDDDQGSLAVPSQALKISRSNKKLRVDYKEKSDREYFKELEATPSQSKETSPDLSAEQVAYQAAVREIKAKKMQNPVMQLRLACNSPHLFYWPWGDKDPDETLVTESGKMMLLDRLVPELFRRGHKVLIFSQFKVQLDIIQEWATTLRGWNCCRIDGSVKQEERRDLIKSFNSDSNYKLFLLSTRAGGLGINLTSADTVILYDSDWNPQQDLQAQDRAHRIGQTRPVIVYRLATAATVEQTLLEKADAKRRLEKLVIQKGKFKSMTATTTKTEEQEFADLRNILMSDDFEKFDVAKEGDEIISDEDLEVLLDRSDEAYEKAAKGETKASGVFKAVEMKKASEQDILAQM</sequence>
<evidence type="ECO:0000313" key="12">
    <source>
        <dbReference type="EMBL" id="KAK6336725.1"/>
    </source>
</evidence>
<dbReference type="SMART" id="SM00490">
    <property type="entry name" value="HELICc"/>
    <property type="match status" value="1"/>
</dbReference>
<evidence type="ECO:0000256" key="2">
    <source>
        <dbReference type="ARBA" id="ARBA00007025"/>
    </source>
</evidence>
<feature type="compositionally biased region" description="Basic and acidic residues" evidence="9">
    <location>
        <begin position="67"/>
        <end position="82"/>
    </location>
</feature>
<keyword evidence="4" id="KW-0378">Hydrolase</keyword>
<proteinExistence type="inferred from homology"/>
<dbReference type="GO" id="GO:0031508">
    <property type="term" value="P:pericentric heterochromatin formation"/>
    <property type="evidence" value="ECO:0007669"/>
    <property type="project" value="TreeGrafter"/>
</dbReference>
<feature type="region of interest" description="Disordered" evidence="9">
    <location>
        <begin position="533"/>
        <end position="570"/>
    </location>
</feature>
<gene>
    <name evidence="12" type="ORF">TWF718_009516</name>
</gene>
<feature type="compositionally biased region" description="Acidic residues" evidence="9">
    <location>
        <begin position="49"/>
        <end position="60"/>
    </location>
</feature>
<evidence type="ECO:0000256" key="9">
    <source>
        <dbReference type="SAM" id="MobiDB-lite"/>
    </source>
</evidence>
<reference evidence="12 13" key="1">
    <citation type="submission" date="2019-10" db="EMBL/GenBank/DDBJ databases">
        <authorList>
            <person name="Palmer J.M."/>
        </authorList>
    </citation>
    <scope>NUCLEOTIDE SEQUENCE [LARGE SCALE GENOMIC DNA]</scope>
    <source>
        <strain evidence="12 13">TWF718</strain>
    </source>
</reference>
<keyword evidence="3" id="KW-0547">Nucleotide-binding</keyword>
<dbReference type="InterPro" id="IPR014001">
    <property type="entry name" value="Helicase_ATP-bd"/>
</dbReference>
<evidence type="ECO:0000256" key="3">
    <source>
        <dbReference type="ARBA" id="ARBA00022741"/>
    </source>
</evidence>
<dbReference type="FunFam" id="3.40.50.10810:FF:000015">
    <property type="entry name" value="lymphoid-specific helicase isoform X1"/>
    <property type="match status" value="1"/>
</dbReference>
<dbReference type="SMART" id="SM00487">
    <property type="entry name" value="DEXDc"/>
    <property type="match status" value="1"/>
</dbReference>
<comment type="caution">
    <text evidence="12">The sequence shown here is derived from an EMBL/GenBank/DDBJ whole genome shotgun (WGS) entry which is preliminary data.</text>
</comment>
<comment type="subcellular location">
    <subcellularLocation>
        <location evidence="1">Nucleus</location>
    </subcellularLocation>
</comment>
<dbReference type="GO" id="GO:0003682">
    <property type="term" value="F:chromatin binding"/>
    <property type="evidence" value="ECO:0007669"/>
    <property type="project" value="TreeGrafter"/>
</dbReference>
<evidence type="ECO:0000259" key="10">
    <source>
        <dbReference type="PROSITE" id="PS51192"/>
    </source>
</evidence>
<evidence type="ECO:0000313" key="13">
    <source>
        <dbReference type="Proteomes" id="UP001313282"/>
    </source>
</evidence>
<keyword evidence="7" id="KW-0175">Coiled coil</keyword>
<dbReference type="PROSITE" id="PS51194">
    <property type="entry name" value="HELICASE_CTER"/>
    <property type="match status" value="1"/>
</dbReference>
<dbReference type="Proteomes" id="UP001313282">
    <property type="component" value="Unassembled WGS sequence"/>
</dbReference>
<evidence type="ECO:0000256" key="8">
    <source>
        <dbReference type="ARBA" id="ARBA00023242"/>
    </source>
</evidence>
<dbReference type="Pfam" id="PF00271">
    <property type="entry name" value="Helicase_C"/>
    <property type="match status" value="1"/>
</dbReference>
<feature type="domain" description="Helicase C-terminal" evidence="11">
    <location>
        <begin position="669"/>
        <end position="835"/>
    </location>
</feature>
<feature type="compositionally biased region" description="Basic and acidic residues" evidence="9">
    <location>
        <begin position="140"/>
        <end position="156"/>
    </location>
</feature>
<dbReference type="GO" id="GO:0005634">
    <property type="term" value="C:nucleus"/>
    <property type="evidence" value="ECO:0007669"/>
    <property type="project" value="UniProtKB-SubCell"/>
</dbReference>
<protein>
    <submittedName>
        <fullName evidence="12">Uncharacterized protein</fullName>
    </submittedName>
</protein>
<dbReference type="CDD" id="cd18793">
    <property type="entry name" value="SF2_C_SNF"/>
    <property type="match status" value="1"/>
</dbReference>
<dbReference type="InterPro" id="IPR027417">
    <property type="entry name" value="P-loop_NTPase"/>
</dbReference>
<keyword evidence="13" id="KW-1185">Reference proteome</keyword>
<dbReference type="InterPro" id="IPR049730">
    <property type="entry name" value="SNF2/RAD54-like_C"/>
</dbReference>
<evidence type="ECO:0000256" key="6">
    <source>
        <dbReference type="ARBA" id="ARBA00022840"/>
    </source>
</evidence>
<accession>A0AAN8MMP0</accession>
<organism evidence="12 13">
    <name type="scientific">Orbilia javanica</name>
    <dbReference type="NCBI Taxonomy" id="47235"/>
    <lineage>
        <taxon>Eukaryota</taxon>
        <taxon>Fungi</taxon>
        <taxon>Dikarya</taxon>
        <taxon>Ascomycota</taxon>
        <taxon>Pezizomycotina</taxon>
        <taxon>Orbiliomycetes</taxon>
        <taxon>Orbiliales</taxon>
        <taxon>Orbiliaceae</taxon>
        <taxon>Orbilia</taxon>
    </lineage>
</organism>